<accession>A0ABN3VPX2</accession>
<dbReference type="SUPFAM" id="SSF53067">
    <property type="entry name" value="Actin-like ATPase domain"/>
    <property type="match status" value="1"/>
</dbReference>
<dbReference type="Proteomes" id="UP001500831">
    <property type="component" value="Unassembled WGS sequence"/>
</dbReference>
<keyword evidence="2" id="KW-1133">Transmembrane helix</keyword>
<organism evidence="5 6">
    <name type="scientific">Streptosporangium fragile</name>
    <dbReference type="NCBI Taxonomy" id="46186"/>
    <lineage>
        <taxon>Bacteria</taxon>
        <taxon>Bacillati</taxon>
        <taxon>Actinomycetota</taxon>
        <taxon>Actinomycetes</taxon>
        <taxon>Streptosporangiales</taxon>
        <taxon>Streptosporangiaceae</taxon>
        <taxon>Streptosporangium</taxon>
    </lineage>
</organism>
<dbReference type="CDD" id="cd24098">
    <property type="entry name" value="ASKHA_NBD_TobZ_N"/>
    <property type="match status" value="1"/>
</dbReference>
<protein>
    <submittedName>
        <fullName evidence="5">Carbamoyltransferase</fullName>
    </submittedName>
</protein>
<keyword evidence="6" id="KW-1185">Reference proteome</keyword>
<dbReference type="InterPro" id="IPR051338">
    <property type="entry name" value="NodU/CmcH_Carbamoyltrnsfr"/>
</dbReference>
<feature type="domain" description="Carbamoyltransferase C-terminal" evidence="4">
    <location>
        <begin position="364"/>
        <end position="530"/>
    </location>
</feature>
<keyword evidence="2" id="KW-0472">Membrane</keyword>
<evidence type="ECO:0000313" key="6">
    <source>
        <dbReference type="Proteomes" id="UP001500831"/>
    </source>
</evidence>
<proteinExistence type="inferred from homology"/>
<sequence length="531" mass="56623">MTWILGVNVPPVGWHDTAACLVDETGRVYAMAEEERFTRTKHGVHEQPLNAVSFVLESAGVAPADVDVVAVGWDVPRMYGVHAMRWGFGGPDALLRAIGLTGTGRRPDVVFVDHHRAHAVSGLYAAGVAEAAVLVVDGNGEDESASLFEARRGRPMVRRRRWSRVRSLGIMYAAVSQALGFGILGAGKTMGLASYGRDGGVEPWQLLDDDLTPPFAHTDEDSYDQVLESWVEHIGGLLGRTSLTVDTDTLDKVPEAVRLAWSAQHTVERAIAAMVARAREETGLEDVCLAGGVALNCSANGMLPQPVHAPPIPHDAGVALGAAWSLCDGRPGGPLDPYLGSPVLRAGEELPVASEPLRVDRVVELLCRGAIGALAVGRAEVGPRALGHRSIIALPSAVEVRDEINLTKGREHWRPLAPVARVQDAGRFWSERPTLQRYMLGATQVTAEARAVMPAAVHVDGSVRAQVVDERAGLIHELLGALSDAGVPPVLINTSLNTRGEPLVNTATEALRAFDAIGLDFVVVGDRLVVR</sequence>
<dbReference type="InterPro" id="IPR003696">
    <property type="entry name" value="Carbtransf_dom"/>
</dbReference>
<evidence type="ECO:0000313" key="5">
    <source>
        <dbReference type="EMBL" id="GAA2848326.1"/>
    </source>
</evidence>
<dbReference type="InterPro" id="IPR043129">
    <property type="entry name" value="ATPase_NBD"/>
</dbReference>
<dbReference type="Gene3D" id="3.30.420.40">
    <property type="match status" value="2"/>
</dbReference>
<gene>
    <name evidence="5" type="ORF">GCM10010517_05590</name>
</gene>
<evidence type="ECO:0000259" key="3">
    <source>
        <dbReference type="Pfam" id="PF02543"/>
    </source>
</evidence>
<evidence type="ECO:0000256" key="1">
    <source>
        <dbReference type="ARBA" id="ARBA00006129"/>
    </source>
</evidence>
<feature type="transmembrane region" description="Helical" evidence="2">
    <location>
        <begin position="168"/>
        <end position="187"/>
    </location>
</feature>
<dbReference type="Gene3D" id="3.90.870.20">
    <property type="entry name" value="Carbamoyltransferase, C-terminal domain"/>
    <property type="match status" value="1"/>
</dbReference>
<comment type="caution">
    <text evidence="5">The sequence shown here is derived from an EMBL/GenBank/DDBJ whole genome shotgun (WGS) entry which is preliminary data.</text>
</comment>
<dbReference type="InterPro" id="IPR038152">
    <property type="entry name" value="Carbam_trans_C_sf"/>
</dbReference>
<evidence type="ECO:0000256" key="2">
    <source>
        <dbReference type="SAM" id="Phobius"/>
    </source>
</evidence>
<dbReference type="Pfam" id="PF02543">
    <property type="entry name" value="Carbam_trans_N"/>
    <property type="match status" value="2"/>
</dbReference>
<evidence type="ECO:0000259" key="4">
    <source>
        <dbReference type="Pfam" id="PF16861"/>
    </source>
</evidence>
<dbReference type="PANTHER" id="PTHR34847:SF1">
    <property type="entry name" value="NODULATION PROTEIN U"/>
    <property type="match status" value="1"/>
</dbReference>
<comment type="similarity">
    <text evidence="1">Belongs to the NodU/CmcH family.</text>
</comment>
<keyword evidence="2" id="KW-0812">Transmembrane</keyword>
<dbReference type="Pfam" id="PF16861">
    <property type="entry name" value="Carbam_trans_C"/>
    <property type="match status" value="1"/>
</dbReference>
<name>A0ABN3VPX2_9ACTN</name>
<dbReference type="EMBL" id="BAAAVI010000002">
    <property type="protein sequence ID" value="GAA2848326.1"/>
    <property type="molecule type" value="Genomic_DNA"/>
</dbReference>
<dbReference type="InterPro" id="IPR031730">
    <property type="entry name" value="Carbam_trans_C"/>
</dbReference>
<dbReference type="PANTHER" id="PTHR34847">
    <property type="entry name" value="NODULATION PROTEIN U"/>
    <property type="match status" value="1"/>
</dbReference>
<dbReference type="RefSeq" id="WP_344967443.1">
    <property type="nucleotide sequence ID" value="NZ_BAAAVI010000002.1"/>
</dbReference>
<reference evidence="5 6" key="1">
    <citation type="journal article" date="2019" name="Int. J. Syst. Evol. Microbiol.">
        <title>The Global Catalogue of Microorganisms (GCM) 10K type strain sequencing project: providing services to taxonomists for standard genome sequencing and annotation.</title>
        <authorList>
            <consortium name="The Broad Institute Genomics Platform"/>
            <consortium name="The Broad Institute Genome Sequencing Center for Infectious Disease"/>
            <person name="Wu L."/>
            <person name="Ma J."/>
        </authorList>
    </citation>
    <scope>NUCLEOTIDE SEQUENCE [LARGE SCALE GENOMIC DNA]</scope>
    <source>
        <strain evidence="5 6">JCM 6242</strain>
    </source>
</reference>
<feature type="domain" description="Carbamoyltransferase" evidence="3">
    <location>
        <begin position="14"/>
        <end position="70"/>
    </location>
</feature>
<feature type="domain" description="Carbamoyltransferase" evidence="3">
    <location>
        <begin position="104"/>
        <end position="323"/>
    </location>
</feature>